<feature type="transmembrane region" description="Helical" evidence="7">
    <location>
        <begin position="78"/>
        <end position="104"/>
    </location>
</feature>
<evidence type="ECO:0000256" key="3">
    <source>
        <dbReference type="ARBA" id="ARBA00022475"/>
    </source>
</evidence>
<evidence type="ECO:0000256" key="5">
    <source>
        <dbReference type="ARBA" id="ARBA00022989"/>
    </source>
</evidence>
<dbReference type="InterPro" id="IPR011014">
    <property type="entry name" value="MscS_channel_TM-2"/>
</dbReference>
<comment type="caution">
    <text evidence="10">The sequence shown here is derived from an EMBL/GenBank/DDBJ whole genome shotgun (WGS) entry which is preliminary data.</text>
</comment>
<dbReference type="PANTHER" id="PTHR30460">
    <property type="entry name" value="MODERATE CONDUCTANCE MECHANOSENSITIVE CHANNEL YBIO"/>
    <property type="match status" value="1"/>
</dbReference>
<evidence type="ECO:0000313" key="11">
    <source>
        <dbReference type="Proteomes" id="UP001597267"/>
    </source>
</evidence>
<dbReference type="Gene3D" id="3.30.70.100">
    <property type="match status" value="1"/>
</dbReference>
<comment type="subcellular location">
    <subcellularLocation>
        <location evidence="1">Cell membrane</location>
        <topology evidence="1">Multi-pass membrane protein</topology>
    </subcellularLocation>
</comment>
<dbReference type="Gene3D" id="1.10.287.1260">
    <property type="match status" value="1"/>
</dbReference>
<dbReference type="SUPFAM" id="SSF82861">
    <property type="entry name" value="Mechanosensitive channel protein MscS (YggB), transmembrane region"/>
    <property type="match status" value="1"/>
</dbReference>
<keyword evidence="11" id="KW-1185">Reference proteome</keyword>
<gene>
    <name evidence="10" type="ORF">ACFQ5M_06425</name>
</gene>
<evidence type="ECO:0000256" key="7">
    <source>
        <dbReference type="SAM" id="Phobius"/>
    </source>
</evidence>
<dbReference type="SUPFAM" id="SSF82689">
    <property type="entry name" value="Mechanosensitive channel protein MscS (YggB), C-terminal domain"/>
    <property type="match status" value="1"/>
</dbReference>
<dbReference type="Pfam" id="PF21088">
    <property type="entry name" value="MS_channel_1st"/>
    <property type="match status" value="1"/>
</dbReference>
<keyword evidence="4 7" id="KW-0812">Transmembrane</keyword>
<dbReference type="InterPro" id="IPR011066">
    <property type="entry name" value="MscS_channel_C_sf"/>
</dbReference>
<name>A0ABW4J8G1_9LACO</name>
<dbReference type="EMBL" id="JBHTOP010000022">
    <property type="protein sequence ID" value="MFD1671720.1"/>
    <property type="molecule type" value="Genomic_DNA"/>
</dbReference>
<dbReference type="PANTHER" id="PTHR30460:SF0">
    <property type="entry name" value="MODERATE CONDUCTANCE MECHANOSENSITIVE CHANNEL YBIO"/>
    <property type="match status" value="1"/>
</dbReference>
<feature type="domain" description="Mechanosensitive ion channel MscS" evidence="8">
    <location>
        <begin position="136"/>
        <end position="198"/>
    </location>
</feature>
<proteinExistence type="inferred from homology"/>
<dbReference type="InterPro" id="IPR045276">
    <property type="entry name" value="YbiO_bact"/>
</dbReference>
<dbReference type="Pfam" id="PF00924">
    <property type="entry name" value="MS_channel_2nd"/>
    <property type="match status" value="1"/>
</dbReference>
<dbReference type="InterPro" id="IPR010920">
    <property type="entry name" value="LSM_dom_sf"/>
</dbReference>
<keyword evidence="6 7" id="KW-0472">Membrane</keyword>
<evidence type="ECO:0000259" key="8">
    <source>
        <dbReference type="Pfam" id="PF00924"/>
    </source>
</evidence>
<dbReference type="RefSeq" id="WP_125713901.1">
    <property type="nucleotide sequence ID" value="NZ_JBHTOP010000022.1"/>
</dbReference>
<feature type="domain" description="Mechanosensitive ion channel transmembrane helices 2/3" evidence="9">
    <location>
        <begin position="92"/>
        <end position="133"/>
    </location>
</feature>
<keyword evidence="3" id="KW-1003">Cell membrane</keyword>
<dbReference type="Gene3D" id="2.30.30.60">
    <property type="match status" value="1"/>
</dbReference>
<evidence type="ECO:0000256" key="4">
    <source>
        <dbReference type="ARBA" id="ARBA00022692"/>
    </source>
</evidence>
<dbReference type="InterPro" id="IPR006685">
    <property type="entry name" value="MscS_channel_2nd"/>
</dbReference>
<accession>A0ABW4J8G1</accession>
<organism evidence="10 11">
    <name type="scientific">Agrilactobacillus yilanensis</name>
    <dbReference type="NCBI Taxonomy" id="2485997"/>
    <lineage>
        <taxon>Bacteria</taxon>
        <taxon>Bacillati</taxon>
        <taxon>Bacillota</taxon>
        <taxon>Bacilli</taxon>
        <taxon>Lactobacillales</taxon>
        <taxon>Lactobacillaceae</taxon>
        <taxon>Agrilactobacillus</taxon>
    </lineage>
</organism>
<reference evidence="11" key="1">
    <citation type="journal article" date="2019" name="Int. J. Syst. Evol. Microbiol.">
        <title>The Global Catalogue of Microorganisms (GCM) 10K type strain sequencing project: providing services to taxonomists for standard genome sequencing and annotation.</title>
        <authorList>
            <consortium name="The Broad Institute Genomics Platform"/>
            <consortium name="The Broad Institute Genome Sequencing Center for Infectious Disease"/>
            <person name="Wu L."/>
            <person name="Ma J."/>
        </authorList>
    </citation>
    <scope>NUCLEOTIDE SEQUENCE [LARGE SCALE GENOMIC DNA]</scope>
    <source>
        <strain evidence="11">CCM 8896</strain>
    </source>
</reference>
<dbReference type="InterPro" id="IPR049142">
    <property type="entry name" value="MS_channel_1st"/>
</dbReference>
<evidence type="ECO:0000256" key="1">
    <source>
        <dbReference type="ARBA" id="ARBA00004651"/>
    </source>
</evidence>
<evidence type="ECO:0000256" key="2">
    <source>
        <dbReference type="ARBA" id="ARBA00008017"/>
    </source>
</evidence>
<feature type="transmembrane region" description="Helical" evidence="7">
    <location>
        <begin position="36"/>
        <end position="57"/>
    </location>
</feature>
<evidence type="ECO:0000256" key="6">
    <source>
        <dbReference type="ARBA" id="ARBA00023136"/>
    </source>
</evidence>
<comment type="similarity">
    <text evidence="2">Belongs to the MscS (TC 1.A.23) family.</text>
</comment>
<keyword evidence="5 7" id="KW-1133">Transmembrane helix</keyword>
<dbReference type="InterPro" id="IPR023408">
    <property type="entry name" value="MscS_beta-dom_sf"/>
</dbReference>
<sequence length="303" mass="33756">MFLLASESIAESSVKAIQKNTNVFQRLWSSINWDQVVSKIISTFLTLLAFSLLFWILNKIGRRIINHLFRRYGRNKNFSLNRVSTIHSLMMNLFSYVLLFFYLYAMLSTLGVPVGTLLAGAGVLSLALGLGAQGFVNDLVTGIFILIEQQFDVGDVVTIGAITGTISAIGLRTTQVRSADGTLNFVPNRNISIVSNKSRGDRQVLINLRVHTDTNIDQLEQIIKATNQTLTPDFPEIKQGPELLGLTDLGQGQLAYQIQMFTLHGDEIRIQRIFLKAYLDALKAENIHLPETGLNLNYTPPKS</sequence>
<dbReference type="SUPFAM" id="SSF50182">
    <property type="entry name" value="Sm-like ribonucleoproteins"/>
    <property type="match status" value="1"/>
</dbReference>
<dbReference type="Proteomes" id="UP001597267">
    <property type="component" value="Unassembled WGS sequence"/>
</dbReference>
<evidence type="ECO:0000313" key="10">
    <source>
        <dbReference type="EMBL" id="MFD1671720.1"/>
    </source>
</evidence>
<feature type="transmembrane region" description="Helical" evidence="7">
    <location>
        <begin position="110"/>
        <end position="130"/>
    </location>
</feature>
<evidence type="ECO:0000259" key="9">
    <source>
        <dbReference type="Pfam" id="PF21088"/>
    </source>
</evidence>
<protein>
    <submittedName>
        <fullName evidence="10">Mechanosensitive ion channel family protein</fullName>
    </submittedName>
</protein>